<evidence type="ECO:0000256" key="8">
    <source>
        <dbReference type="ARBA" id="ARBA00013152"/>
    </source>
</evidence>
<dbReference type="InterPro" id="IPR009014">
    <property type="entry name" value="Transketo_C/PFOR_II"/>
</dbReference>
<evidence type="ECO:0000259" key="15">
    <source>
        <dbReference type="SMART" id="SM00861"/>
    </source>
</evidence>
<organism evidence="16 17">
    <name type="scientific">Seriola lalandi dorsalis</name>
    <dbReference type="NCBI Taxonomy" id="1841481"/>
    <lineage>
        <taxon>Eukaryota</taxon>
        <taxon>Metazoa</taxon>
        <taxon>Chordata</taxon>
        <taxon>Craniata</taxon>
        <taxon>Vertebrata</taxon>
        <taxon>Euteleostomi</taxon>
        <taxon>Actinopterygii</taxon>
        <taxon>Neopterygii</taxon>
        <taxon>Teleostei</taxon>
        <taxon>Neoteleostei</taxon>
        <taxon>Acanthomorphata</taxon>
        <taxon>Carangaria</taxon>
        <taxon>Carangiformes</taxon>
        <taxon>Carangidae</taxon>
        <taxon>Seriola</taxon>
    </lineage>
</organism>
<dbReference type="PROSITE" id="PS00802">
    <property type="entry name" value="TRANSKETOLASE_2"/>
    <property type="match status" value="1"/>
</dbReference>
<feature type="domain" description="Transketolase-like pyrimidine-binding" evidence="15">
    <location>
        <begin position="304"/>
        <end position="475"/>
    </location>
</feature>
<dbReference type="SUPFAM" id="SSF52518">
    <property type="entry name" value="Thiamin diphosphate-binding fold (THDP-binding)"/>
    <property type="match status" value="2"/>
</dbReference>
<dbReference type="InterPro" id="IPR029061">
    <property type="entry name" value="THDP-binding"/>
</dbReference>
<proteinExistence type="inferred from homology"/>
<evidence type="ECO:0000256" key="3">
    <source>
        <dbReference type="ARBA" id="ARBA00001941"/>
    </source>
</evidence>
<dbReference type="Proteomes" id="UP000261360">
    <property type="component" value="Unplaced"/>
</dbReference>
<keyword evidence="13" id="KW-0786">Thiamine pyrophosphate</keyword>
<dbReference type="CDD" id="cd02012">
    <property type="entry name" value="TPP_TK"/>
    <property type="match status" value="1"/>
</dbReference>
<dbReference type="STRING" id="1841481.ENSSLDP00000016519"/>
<dbReference type="GO" id="GO:0006098">
    <property type="term" value="P:pentose-phosphate shunt"/>
    <property type="evidence" value="ECO:0007669"/>
    <property type="project" value="TreeGrafter"/>
</dbReference>
<dbReference type="SMART" id="SM00861">
    <property type="entry name" value="Transket_pyr"/>
    <property type="match status" value="1"/>
</dbReference>
<keyword evidence="11" id="KW-0106">Calcium</keyword>
<protein>
    <recommendedName>
        <fullName evidence="8">transketolase</fullName>
        <ecNumber evidence="8">2.2.1.1</ecNumber>
    </recommendedName>
</protein>
<evidence type="ECO:0000256" key="1">
    <source>
        <dbReference type="ARBA" id="ARBA00001913"/>
    </source>
</evidence>
<dbReference type="InterPro" id="IPR055152">
    <property type="entry name" value="Transketolase-like_C_2"/>
</dbReference>
<keyword evidence="12" id="KW-0460">Magnesium</keyword>
<reference evidence="16" key="2">
    <citation type="submission" date="2025-09" db="UniProtKB">
        <authorList>
            <consortium name="Ensembl"/>
        </authorList>
    </citation>
    <scope>IDENTIFICATION</scope>
</reference>
<evidence type="ECO:0000256" key="4">
    <source>
        <dbReference type="ARBA" id="ARBA00001946"/>
    </source>
</evidence>
<comment type="cofactor">
    <cofactor evidence="4">
        <name>Mg(2+)</name>
        <dbReference type="ChEBI" id="CHEBI:18420"/>
    </cofactor>
</comment>
<dbReference type="InterPro" id="IPR033247">
    <property type="entry name" value="Transketolase_fam"/>
</dbReference>
<accession>A0A3B4XF85</accession>
<dbReference type="SUPFAM" id="SSF52922">
    <property type="entry name" value="TK C-terminal domain-like"/>
    <property type="match status" value="1"/>
</dbReference>
<dbReference type="EC" id="2.2.1.1" evidence="8"/>
<keyword evidence="9" id="KW-0808">Transferase</keyword>
<evidence type="ECO:0000256" key="12">
    <source>
        <dbReference type="ARBA" id="ARBA00022842"/>
    </source>
</evidence>
<dbReference type="PROSITE" id="PS00801">
    <property type="entry name" value="TRANSKETOLASE_1"/>
    <property type="match status" value="1"/>
</dbReference>
<evidence type="ECO:0000256" key="10">
    <source>
        <dbReference type="ARBA" id="ARBA00022723"/>
    </source>
</evidence>
<reference evidence="16" key="1">
    <citation type="submission" date="2025-08" db="UniProtKB">
        <authorList>
            <consortium name="Ensembl"/>
        </authorList>
    </citation>
    <scope>IDENTIFICATION</scope>
</reference>
<comment type="cofactor">
    <cofactor evidence="5">
        <name>thiamine diphosphate</name>
        <dbReference type="ChEBI" id="CHEBI:58937"/>
    </cofactor>
</comment>
<dbReference type="FunFam" id="3.40.50.970:FF:000045">
    <property type="entry name" value="Transketolase"/>
    <property type="match status" value="1"/>
</dbReference>
<dbReference type="Pfam" id="PF00456">
    <property type="entry name" value="Transketolase_N"/>
    <property type="match status" value="1"/>
</dbReference>
<evidence type="ECO:0000256" key="13">
    <source>
        <dbReference type="ARBA" id="ARBA00023052"/>
    </source>
</evidence>
<dbReference type="InterPro" id="IPR005474">
    <property type="entry name" value="Transketolase_N"/>
</dbReference>
<evidence type="ECO:0000256" key="14">
    <source>
        <dbReference type="ARBA" id="ARBA00049473"/>
    </source>
</evidence>
<comment type="catalytic activity">
    <reaction evidence="14">
        <text>D-sedoheptulose 7-phosphate + D-glyceraldehyde 3-phosphate = aldehydo-D-ribose 5-phosphate + D-xylulose 5-phosphate</text>
        <dbReference type="Rhea" id="RHEA:10508"/>
        <dbReference type="ChEBI" id="CHEBI:57483"/>
        <dbReference type="ChEBI" id="CHEBI:57737"/>
        <dbReference type="ChEBI" id="CHEBI:58273"/>
        <dbReference type="ChEBI" id="CHEBI:59776"/>
        <dbReference type="EC" id="2.2.1.1"/>
    </reaction>
</comment>
<dbReference type="Ensembl" id="ENSSLDT00000017116.1">
    <property type="protein sequence ID" value="ENSSLDP00000016519.1"/>
    <property type="gene ID" value="ENSSLDG00000013099.1"/>
</dbReference>
<dbReference type="CDD" id="cd07033">
    <property type="entry name" value="TPP_PYR_DXS_TK_like"/>
    <property type="match status" value="1"/>
</dbReference>
<sequence length="626" mass="66108">MQVAAEAQVAQPVALAKAADEARGLAIDSISKAHSGHMGLPLGCAEVGAVLWGQEMSYNPDDPTWLNRDRFILSAGHGSMFLYSWLHIAGYDLPKEEVSNFRVKDSKTPGHPEWQGMHPHTPGIESTTGPLGQGIGNGVGMAAAAKQAAATLNTADHTIIDHHVVVLCGDGCLQEGVANEAVAFAGHEKLDNLILMYDSNGVTLDKMAEHTQSEDVSMRFEAQGWEVLEVDGHDMDAITKAYRYAKDSDNGKPTLIVCKTIIGKGIDEIAGTCAAHGEAGVQYQDSGREELMAKMGGFEVGSGVATRNAGAEVLQPIAQEMPFYLSGSADLHGSNKNYMKGVGDFSKNNYAGRNFYYGIREHGMGAILNGMAFYGLHTVSGSTFLVFSGYMMGSVRVAALSGLPVSYIWTHDSIGVGEDGPTHQPVEVVAGLRAMPNLDVMRPGDAEETAAAYASSVTRPDGPTALILSRQNLAVIDTCSAEEKRAGTLKGGYVAKKEEGELEGILIGVGSELELAINAAKELGKGWRVYIESVLPKAMKAKTTAAEAGYTAAWYKYADKVLGVDSFGLSAPGDEVFEAGEPKGGLNDSAALAAAPAPRCAAPLPCARISEFCAERVVVCGLYDLA</sequence>
<keyword evidence="10" id="KW-0479">Metal-binding</keyword>
<evidence type="ECO:0000313" key="16">
    <source>
        <dbReference type="Ensembl" id="ENSSLDP00000016519.1"/>
    </source>
</evidence>
<dbReference type="InterPro" id="IPR005475">
    <property type="entry name" value="Transketolase-like_Pyr-bd"/>
</dbReference>
<dbReference type="Gene3D" id="3.40.50.970">
    <property type="match status" value="2"/>
</dbReference>
<comment type="similarity">
    <text evidence="6">Belongs to the transketolase family.</text>
</comment>
<dbReference type="GO" id="GO:0004802">
    <property type="term" value="F:transketolase activity"/>
    <property type="evidence" value="ECO:0007669"/>
    <property type="project" value="UniProtKB-EC"/>
</dbReference>
<evidence type="ECO:0000256" key="7">
    <source>
        <dbReference type="ARBA" id="ARBA00011738"/>
    </source>
</evidence>
<dbReference type="GO" id="GO:0046872">
    <property type="term" value="F:metal ion binding"/>
    <property type="evidence" value="ECO:0007669"/>
    <property type="project" value="UniProtKB-KW"/>
</dbReference>
<evidence type="ECO:0000256" key="2">
    <source>
        <dbReference type="ARBA" id="ARBA00001936"/>
    </source>
</evidence>
<dbReference type="InterPro" id="IPR049557">
    <property type="entry name" value="Transketolase_CS"/>
</dbReference>
<comment type="subunit">
    <text evidence="7">Homodimer.</text>
</comment>
<evidence type="ECO:0000256" key="5">
    <source>
        <dbReference type="ARBA" id="ARBA00001964"/>
    </source>
</evidence>
<dbReference type="PANTHER" id="PTHR43522">
    <property type="entry name" value="TRANSKETOLASE"/>
    <property type="match status" value="1"/>
</dbReference>
<dbReference type="InterPro" id="IPR020826">
    <property type="entry name" value="Transketolase_BS"/>
</dbReference>
<evidence type="ECO:0000256" key="9">
    <source>
        <dbReference type="ARBA" id="ARBA00022679"/>
    </source>
</evidence>
<keyword evidence="17" id="KW-1185">Reference proteome</keyword>
<comment type="cofactor">
    <cofactor evidence="3">
        <name>Co(2+)</name>
        <dbReference type="ChEBI" id="CHEBI:48828"/>
    </cofactor>
</comment>
<dbReference type="PANTHER" id="PTHR43522:SF10">
    <property type="entry name" value="TRANSKETOLASE"/>
    <property type="match status" value="1"/>
</dbReference>
<comment type="cofactor">
    <cofactor evidence="1">
        <name>Ca(2+)</name>
        <dbReference type="ChEBI" id="CHEBI:29108"/>
    </cofactor>
</comment>
<name>A0A3B4XF85_SERLL</name>
<dbReference type="Pfam" id="PF22613">
    <property type="entry name" value="Transketolase_C_1"/>
    <property type="match status" value="1"/>
</dbReference>
<evidence type="ECO:0000256" key="11">
    <source>
        <dbReference type="ARBA" id="ARBA00022837"/>
    </source>
</evidence>
<evidence type="ECO:0000256" key="6">
    <source>
        <dbReference type="ARBA" id="ARBA00007131"/>
    </source>
</evidence>
<dbReference type="Gene3D" id="3.40.50.920">
    <property type="match status" value="1"/>
</dbReference>
<dbReference type="Pfam" id="PF02779">
    <property type="entry name" value="Transket_pyr"/>
    <property type="match status" value="1"/>
</dbReference>
<comment type="cofactor">
    <cofactor evidence="2">
        <name>Mn(2+)</name>
        <dbReference type="ChEBI" id="CHEBI:29035"/>
    </cofactor>
</comment>
<dbReference type="AlphaFoldDB" id="A0A3B4XF85"/>
<dbReference type="GeneTree" id="ENSGT00960000189269"/>
<evidence type="ECO:0000313" key="17">
    <source>
        <dbReference type="Proteomes" id="UP000261360"/>
    </source>
</evidence>
<dbReference type="GO" id="GO:0005829">
    <property type="term" value="C:cytosol"/>
    <property type="evidence" value="ECO:0007669"/>
    <property type="project" value="TreeGrafter"/>
</dbReference>